<dbReference type="Gene3D" id="3.40.50.1000">
    <property type="entry name" value="HAD superfamily/HAD-like"/>
    <property type="match status" value="1"/>
</dbReference>
<sequence length="223" mass="23599">MTEQWQVEAVLLDMDGTLVDTERVYITSLTEVLDGFGYPDASAVCLSMIGLPGPECQQLLVDHYGADFPLPKINRAFAEKRDAMLADGLPLKPGAVALLDALRLARWPMAVVTSSSQRTADAHLTLGGIRARFELIVTRDDVARGKPSPDLYLLAAERLGVAPRACVAVEDSSVGIAAAAAAGAIALMVPDLLQPNDATRGQCAAVLPDLNAVLALLRERAGL</sequence>
<dbReference type="GO" id="GO:0016787">
    <property type="term" value="F:hydrolase activity"/>
    <property type="evidence" value="ECO:0007669"/>
    <property type="project" value="UniProtKB-KW"/>
</dbReference>
<dbReference type="InterPro" id="IPR006439">
    <property type="entry name" value="HAD-SF_hydro_IA"/>
</dbReference>
<dbReference type="SUPFAM" id="SSF56784">
    <property type="entry name" value="HAD-like"/>
    <property type="match status" value="1"/>
</dbReference>
<reference evidence="1 2" key="1">
    <citation type="submission" date="2020-08" db="EMBL/GenBank/DDBJ databases">
        <title>Genomic Encyclopedia of Type Strains, Phase IV (KMG-IV): sequencing the most valuable type-strain genomes for metagenomic binning, comparative biology and taxonomic classification.</title>
        <authorList>
            <person name="Goeker M."/>
        </authorList>
    </citation>
    <scope>NUCLEOTIDE SEQUENCE [LARGE SCALE GENOMIC DNA]</scope>
    <source>
        <strain evidence="1 2">DSM 12706</strain>
    </source>
</reference>
<gene>
    <name evidence="1" type="ORF">HNR60_001825</name>
</gene>
<evidence type="ECO:0000313" key="2">
    <source>
        <dbReference type="Proteomes" id="UP000542353"/>
    </source>
</evidence>
<name>A0A7W8DYL8_9BRAD</name>
<dbReference type="EMBL" id="JACHIH010000008">
    <property type="protein sequence ID" value="MBB5047073.1"/>
    <property type="molecule type" value="Genomic_DNA"/>
</dbReference>
<dbReference type="RefSeq" id="WP_347339328.1">
    <property type="nucleotide sequence ID" value="NZ_JACHIH010000008.1"/>
</dbReference>
<protein>
    <submittedName>
        <fullName evidence="1">HAD superfamily hydrolase (TIGR01509 family)</fullName>
    </submittedName>
</protein>
<dbReference type="SFLD" id="SFLDG01135">
    <property type="entry name" value="C1.5.6:_HAD__Beta-PGM__Phospha"/>
    <property type="match status" value="1"/>
</dbReference>
<dbReference type="SFLD" id="SFLDS00003">
    <property type="entry name" value="Haloacid_Dehalogenase"/>
    <property type="match status" value="1"/>
</dbReference>
<dbReference type="InterPro" id="IPR023214">
    <property type="entry name" value="HAD_sf"/>
</dbReference>
<dbReference type="InterPro" id="IPR036412">
    <property type="entry name" value="HAD-like_sf"/>
</dbReference>
<dbReference type="AlphaFoldDB" id="A0A7W8DYL8"/>
<dbReference type="PANTHER" id="PTHR18901:SF38">
    <property type="entry name" value="PSEUDOURIDINE-5'-PHOSPHATASE"/>
    <property type="match status" value="1"/>
</dbReference>
<dbReference type="PRINTS" id="PR00413">
    <property type="entry name" value="HADHALOGNASE"/>
</dbReference>
<dbReference type="NCBIfam" id="TIGR01549">
    <property type="entry name" value="HAD-SF-IA-v1"/>
    <property type="match status" value="1"/>
</dbReference>
<dbReference type="Pfam" id="PF00702">
    <property type="entry name" value="Hydrolase"/>
    <property type="match status" value="1"/>
</dbReference>
<proteinExistence type="predicted"/>
<accession>A0A7W8DYL8</accession>
<comment type="caution">
    <text evidence="1">The sequence shown here is derived from an EMBL/GenBank/DDBJ whole genome shotgun (WGS) entry which is preliminary data.</text>
</comment>
<dbReference type="NCBIfam" id="TIGR01509">
    <property type="entry name" value="HAD-SF-IA-v3"/>
    <property type="match status" value="1"/>
</dbReference>
<dbReference type="SFLD" id="SFLDG01129">
    <property type="entry name" value="C1.5:_HAD__Beta-PGM__Phosphata"/>
    <property type="match status" value="1"/>
</dbReference>
<keyword evidence="2" id="KW-1185">Reference proteome</keyword>
<evidence type="ECO:0000313" key="1">
    <source>
        <dbReference type="EMBL" id="MBB5047073.1"/>
    </source>
</evidence>
<dbReference type="Gene3D" id="1.10.150.240">
    <property type="entry name" value="Putative phosphatase, domain 2"/>
    <property type="match status" value="1"/>
</dbReference>
<dbReference type="PANTHER" id="PTHR18901">
    <property type="entry name" value="2-DEOXYGLUCOSE-6-PHOSPHATE PHOSPHATASE 2"/>
    <property type="match status" value="1"/>
</dbReference>
<organism evidence="1 2">
    <name type="scientific">Rhodopseudomonas rhenobacensis</name>
    <dbReference type="NCBI Taxonomy" id="87461"/>
    <lineage>
        <taxon>Bacteria</taxon>
        <taxon>Pseudomonadati</taxon>
        <taxon>Pseudomonadota</taxon>
        <taxon>Alphaproteobacteria</taxon>
        <taxon>Hyphomicrobiales</taxon>
        <taxon>Nitrobacteraceae</taxon>
        <taxon>Rhodopseudomonas</taxon>
    </lineage>
</organism>
<dbReference type="Proteomes" id="UP000542353">
    <property type="component" value="Unassembled WGS sequence"/>
</dbReference>
<keyword evidence="1" id="KW-0378">Hydrolase</keyword>
<dbReference type="InterPro" id="IPR023198">
    <property type="entry name" value="PGP-like_dom2"/>
</dbReference>